<dbReference type="CDD" id="cd09276">
    <property type="entry name" value="Rnase_HI_RT_non_LTR"/>
    <property type="match status" value="1"/>
</dbReference>
<protein>
    <recommendedName>
        <fullName evidence="3">RNase H type-1 domain-containing protein</fullName>
    </recommendedName>
</protein>
<dbReference type="Pfam" id="PF00075">
    <property type="entry name" value="RNase_H"/>
    <property type="match status" value="1"/>
</dbReference>
<dbReference type="EMBL" id="BCWF01000005">
    <property type="protein sequence ID" value="GAT19403.1"/>
    <property type="molecule type" value="Genomic_DNA"/>
</dbReference>
<comment type="similarity">
    <text evidence="1">Belongs to the RNase H family.</text>
</comment>
<accession>A0A146F0P1</accession>
<dbReference type="SUPFAM" id="SSF53098">
    <property type="entry name" value="Ribonuclease H-like"/>
    <property type="match status" value="1"/>
</dbReference>
<dbReference type="Proteomes" id="UP000075230">
    <property type="component" value="Unassembled WGS sequence"/>
</dbReference>
<evidence type="ECO:0000256" key="2">
    <source>
        <dbReference type="SAM" id="MobiDB-lite"/>
    </source>
</evidence>
<dbReference type="InterPro" id="IPR036397">
    <property type="entry name" value="RNaseH_sf"/>
</dbReference>
<dbReference type="PANTHER" id="PTHR10642">
    <property type="entry name" value="RIBONUCLEASE H1"/>
    <property type="match status" value="1"/>
</dbReference>
<dbReference type="GO" id="GO:0043137">
    <property type="term" value="P:DNA replication, removal of RNA primer"/>
    <property type="evidence" value="ECO:0007669"/>
    <property type="project" value="TreeGrafter"/>
</dbReference>
<dbReference type="Gene3D" id="3.30.420.10">
    <property type="entry name" value="Ribonuclease H-like superfamily/Ribonuclease H"/>
    <property type="match status" value="1"/>
</dbReference>
<evidence type="ECO:0000259" key="3">
    <source>
        <dbReference type="PROSITE" id="PS50879"/>
    </source>
</evidence>
<dbReference type="InterPro" id="IPR012337">
    <property type="entry name" value="RNaseH-like_sf"/>
</dbReference>
<evidence type="ECO:0000313" key="5">
    <source>
        <dbReference type="Proteomes" id="UP000075230"/>
    </source>
</evidence>
<dbReference type="PROSITE" id="PS50879">
    <property type="entry name" value="RNASE_H_1"/>
    <property type="match status" value="1"/>
</dbReference>
<organism evidence="4 5">
    <name type="scientific">Aspergillus kawachii</name>
    <name type="common">White koji mold</name>
    <name type="synonym">Aspergillus awamori var. kawachi</name>
    <dbReference type="NCBI Taxonomy" id="1069201"/>
    <lineage>
        <taxon>Eukaryota</taxon>
        <taxon>Fungi</taxon>
        <taxon>Dikarya</taxon>
        <taxon>Ascomycota</taxon>
        <taxon>Pezizomycotina</taxon>
        <taxon>Eurotiomycetes</taxon>
        <taxon>Eurotiomycetidae</taxon>
        <taxon>Eurotiales</taxon>
        <taxon>Aspergillaceae</taxon>
        <taxon>Aspergillus</taxon>
        <taxon>Aspergillus subgen. Circumdati</taxon>
    </lineage>
</organism>
<gene>
    <name evidence="4" type="ORF">RIB2604_00500070</name>
</gene>
<dbReference type="GO" id="GO:0004523">
    <property type="term" value="F:RNA-DNA hybrid ribonuclease activity"/>
    <property type="evidence" value="ECO:0007669"/>
    <property type="project" value="InterPro"/>
</dbReference>
<dbReference type="InterPro" id="IPR002156">
    <property type="entry name" value="RNaseH_domain"/>
</dbReference>
<evidence type="ECO:0000256" key="1">
    <source>
        <dbReference type="ARBA" id="ARBA00005300"/>
    </source>
</evidence>
<dbReference type="VEuPathDB" id="FungiDB:ASPFODRAFT_104097"/>
<comment type="caution">
    <text evidence="4">The sequence shown here is derived from an EMBL/GenBank/DDBJ whole genome shotgun (WGS) entry which is preliminary data.</text>
</comment>
<dbReference type="PANTHER" id="PTHR10642:SF25">
    <property type="entry name" value="RNASE H TYPE-1 DOMAIN-CONTAINING PROTEIN"/>
    <property type="match status" value="1"/>
</dbReference>
<evidence type="ECO:0000313" key="4">
    <source>
        <dbReference type="EMBL" id="GAT19403.1"/>
    </source>
</evidence>
<feature type="region of interest" description="Disordered" evidence="2">
    <location>
        <begin position="46"/>
        <end position="65"/>
    </location>
</feature>
<proteinExistence type="inferred from homology"/>
<sequence length="479" mass="52827">MYRIRGCSTTYGNEELTGTPWDGSQISSATKEQLYGWEISSLKPTRWSSESPRAHPSHPRLADAEIKPSETATYLGITLDSALRWDDQGEQVERKATLFLKASNYAGQKHMGGRTDAATPNLPVGSCSSTSLWVFSMGGDHGSGASPARLVPLGWSPLQWIGELAARRLGQANFGNLEYIQPYIVAPYGAPPEVTIDESVEQAIASHNDITGKDQSAVALYTDGSGINGKIGAAASGATVYAAELQGIFLALVMIIRHRISQAVIFTDNQAALRALRNLGRQSGQYLLEAAIAAVDKARENGLTVSFRWIPSHSGVEGNELADKAAKEATGWRQTRGHRGRMKEMMTATTAPRLIQQRLLRSAVESRIRETINAQWEQEWQTKPHGRAVYELTPIPTREVLRIHRSLPRPLSTVIVQMRTGKIGLRHYLYRYGVPDMQDGDCRCGRTTQTVRHVLLACPLFKNLREQYLARPGGRLEGR</sequence>
<feature type="domain" description="RNase H type-1" evidence="3">
    <location>
        <begin position="214"/>
        <end position="331"/>
    </location>
</feature>
<dbReference type="AlphaFoldDB" id="A0A146F0P1"/>
<reference evidence="5" key="2">
    <citation type="submission" date="2016-02" db="EMBL/GenBank/DDBJ databases">
        <title>Genome sequencing of Aspergillus luchuensis NBRC 4314.</title>
        <authorList>
            <person name="Yamada O."/>
        </authorList>
    </citation>
    <scope>NUCLEOTIDE SEQUENCE [LARGE SCALE GENOMIC DNA]</scope>
    <source>
        <strain evidence="5">RIB 2604</strain>
    </source>
</reference>
<name>A0A146F0P1_ASPKA</name>
<dbReference type="GO" id="GO:0003676">
    <property type="term" value="F:nucleic acid binding"/>
    <property type="evidence" value="ECO:0007669"/>
    <property type="project" value="InterPro"/>
</dbReference>
<reference evidence="4 5" key="1">
    <citation type="journal article" date="2016" name="DNA Res.">
        <title>Genome sequence of Aspergillus luchuensis NBRC 4314.</title>
        <authorList>
            <person name="Yamada O."/>
            <person name="Machida M."/>
            <person name="Hosoyama A."/>
            <person name="Goto M."/>
            <person name="Takahashi T."/>
            <person name="Futagami T."/>
            <person name="Yamagata Y."/>
            <person name="Takeuchi M."/>
            <person name="Kobayashi T."/>
            <person name="Koike H."/>
            <person name="Abe K."/>
            <person name="Asai K."/>
            <person name="Arita M."/>
            <person name="Fujita N."/>
            <person name="Fukuda K."/>
            <person name="Higa K."/>
            <person name="Horikawa H."/>
            <person name="Ishikawa T."/>
            <person name="Jinno K."/>
            <person name="Kato Y."/>
            <person name="Kirimura K."/>
            <person name="Mizutani O."/>
            <person name="Nakasone K."/>
            <person name="Sano M."/>
            <person name="Shiraishi Y."/>
            <person name="Tsukahara M."/>
            <person name="Gomi K."/>
        </authorList>
    </citation>
    <scope>NUCLEOTIDE SEQUENCE [LARGE SCALE GENOMIC DNA]</scope>
    <source>
        <strain evidence="4 5">RIB 2604</strain>
    </source>
</reference>
<dbReference type="InterPro" id="IPR050092">
    <property type="entry name" value="RNase_H"/>
</dbReference>